<proteinExistence type="predicted"/>
<evidence type="ECO:0000313" key="2">
    <source>
        <dbReference type="Proteomes" id="UP001141327"/>
    </source>
</evidence>
<gene>
    <name evidence="1" type="ORF">PAPYR_7481</name>
</gene>
<sequence length="117" mass="13138">MADGWRVAAARLVGGCGCPQVGRNATLWAKHVAWRNEPNTVQEYFYRIARFQYMHSQCRNCLFAATGRDPLAQGEGWDEPLDIPTTPAGRRALEDEVAALGPASARWNKVHDRFPLR</sequence>
<reference evidence="1" key="1">
    <citation type="journal article" date="2022" name="bioRxiv">
        <title>Genomics of Preaxostyla Flagellates Illuminates Evolutionary Transitions and the Path Towards Mitochondrial Loss.</title>
        <authorList>
            <person name="Novak L.V.F."/>
            <person name="Treitli S.C."/>
            <person name="Pyrih J."/>
            <person name="Halakuc P."/>
            <person name="Pipaliya S.V."/>
            <person name="Vacek V."/>
            <person name="Brzon O."/>
            <person name="Soukal P."/>
            <person name="Eme L."/>
            <person name="Dacks J.B."/>
            <person name="Karnkowska A."/>
            <person name="Elias M."/>
            <person name="Hampl V."/>
        </authorList>
    </citation>
    <scope>NUCLEOTIDE SEQUENCE</scope>
    <source>
        <strain evidence="1">RCP-MX</strain>
    </source>
</reference>
<comment type="caution">
    <text evidence="1">The sequence shown here is derived from an EMBL/GenBank/DDBJ whole genome shotgun (WGS) entry which is preliminary data.</text>
</comment>
<protein>
    <submittedName>
        <fullName evidence="1">Uncharacterized protein</fullName>
    </submittedName>
</protein>
<name>A0ABQ8UD55_9EUKA</name>
<dbReference type="Proteomes" id="UP001141327">
    <property type="component" value="Unassembled WGS sequence"/>
</dbReference>
<evidence type="ECO:0000313" key="1">
    <source>
        <dbReference type="EMBL" id="KAJ4457179.1"/>
    </source>
</evidence>
<keyword evidence="2" id="KW-1185">Reference proteome</keyword>
<accession>A0ABQ8UD55</accession>
<organism evidence="1 2">
    <name type="scientific">Paratrimastix pyriformis</name>
    <dbReference type="NCBI Taxonomy" id="342808"/>
    <lineage>
        <taxon>Eukaryota</taxon>
        <taxon>Metamonada</taxon>
        <taxon>Preaxostyla</taxon>
        <taxon>Paratrimastigidae</taxon>
        <taxon>Paratrimastix</taxon>
    </lineage>
</organism>
<dbReference type="EMBL" id="JAPMOS010000053">
    <property type="protein sequence ID" value="KAJ4457179.1"/>
    <property type="molecule type" value="Genomic_DNA"/>
</dbReference>